<dbReference type="Pfam" id="PF00440">
    <property type="entry name" value="TetR_N"/>
    <property type="match status" value="1"/>
</dbReference>
<evidence type="ECO:0000313" key="4">
    <source>
        <dbReference type="EMBL" id="MBU3851596.1"/>
    </source>
</evidence>
<dbReference type="EMBL" id="JAHLFS010000034">
    <property type="protein sequence ID" value="MBU3851596.1"/>
    <property type="molecule type" value="Genomic_DNA"/>
</dbReference>
<dbReference type="Gene3D" id="1.10.357.10">
    <property type="entry name" value="Tetracycline Repressor, domain 2"/>
    <property type="match status" value="1"/>
</dbReference>
<evidence type="ECO:0000313" key="5">
    <source>
        <dbReference type="Proteomes" id="UP000777303"/>
    </source>
</evidence>
<dbReference type="InterPro" id="IPR001647">
    <property type="entry name" value="HTH_TetR"/>
</dbReference>
<dbReference type="Proteomes" id="UP000777303">
    <property type="component" value="Unassembled WGS sequence"/>
</dbReference>
<organism evidence="4 5">
    <name type="scientific">Candidatus Paralactobacillus gallistercoris</name>
    <dbReference type="NCBI Taxonomy" id="2838724"/>
    <lineage>
        <taxon>Bacteria</taxon>
        <taxon>Bacillati</taxon>
        <taxon>Bacillota</taxon>
        <taxon>Bacilli</taxon>
        <taxon>Lactobacillales</taxon>
        <taxon>Lactobacillaceae</taxon>
        <taxon>Lactobacillus</taxon>
    </lineage>
</organism>
<accession>A0A948X0R6</accession>
<dbReference type="SUPFAM" id="SSF46689">
    <property type="entry name" value="Homeodomain-like"/>
    <property type="match status" value="1"/>
</dbReference>
<gene>
    <name evidence="4" type="ORF">H9901_02745</name>
</gene>
<comment type="caution">
    <text evidence="4">The sequence shown here is derived from an EMBL/GenBank/DDBJ whole genome shotgun (WGS) entry which is preliminary data.</text>
</comment>
<evidence type="ECO:0000256" key="1">
    <source>
        <dbReference type="ARBA" id="ARBA00023125"/>
    </source>
</evidence>
<reference evidence="4" key="1">
    <citation type="journal article" date="2021" name="PeerJ">
        <title>Extensive microbial diversity within the chicken gut microbiome revealed by metagenomics and culture.</title>
        <authorList>
            <person name="Gilroy R."/>
            <person name="Ravi A."/>
            <person name="Getino M."/>
            <person name="Pursley I."/>
            <person name="Horton D.L."/>
            <person name="Alikhan N.F."/>
            <person name="Baker D."/>
            <person name="Gharbi K."/>
            <person name="Hall N."/>
            <person name="Watson M."/>
            <person name="Adriaenssens E.M."/>
            <person name="Foster-Nyarko E."/>
            <person name="Jarju S."/>
            <person name="Secka A."/>
            <person name="Antonio M."/>
            <person name="Oren A."/>
            <person name="Chaudhuri R.R."/>
            <person name="La Ragione R."/>
            <person name="Hildebrand F."/>
            <person name="Pallen M.J."/>
        </authorList>
    </citation>
    <scope>NUCLEOTIDE SEQUENCE</scope>
    <source>
        <strain evidence="4">F6-6636</strain>
    </source>
</reference>
<dbReference type="GO" id="GO:0003677">
    <property type="term" value="F:DNA binding"/>
    <property type="evidence" value="ECO:0007669"/>
    <property type="project" value="UniProtKB-UniRule"/>
</dbReference>
<name>A0A948X0R6_9LACO</name>
<proteinExistence type="predicted"/>
<evidence type="ECO:0000259" key="3">
    <source>
        <dbReference type="PROSITE" id="PS50977"/>
    </source>
</evidence>
<keyword evidence="1 2" id="KW-0238">DNA-binding</keyword>
<feature type="domain" description="HTH tetR-type" evidence="3">
    <location>
        <begin position="12"/>
        <end position="72"/>
    </location>
</feature>
<feature type="DNA-binding region" description="H-T-H motif" evidence="2">
    <location>
        <begin position="35"/>
        <end position="54"/>
    </location>
</feature>
<reference evidence="4" key="2">
    <citation type="submission" date="2021-04" db="EMBL/GenBank/DDBJ databases">
        <authorList>
            <person name="Gilroy R."/>
        </authorList>
    </citation>
    <scope>NUCLEOTIDE SEQUENCE</scope>
    <source>
        <strain evidence="4">F6-6636</strain>
    </source>
</reference>
<protein>
    <submittedName>
        <fullName evidence="4">TetR/AcrR family transcriptional regulator</fullName>
    </submittedName>
</protein>
<dbReference type="AlphaFoldDB" id="A0A948X0R6"/>
<dbReference type="InterPro" id="IPR009057">
    <property type="entry name" value="Homeodomain-like_sf"/>
</dbReference>
<dbReference type="PROSITE" id="PS50977">
    <property type="entry name" value="HTH_TETR_2"/>
    <property type="match status" value="1"/>
</dbReference>
<evidence type="ECO:0000256" key="2">
    <source>
        <dbReference type="PROSITE-ProRule" id="PRU00335"/>
    </source>
</evidence>
<sequence length="170" mass="20041">MPSKTFLNLKNTDKKQRINQALLLEFSQYPLAQAQVARIIKNAGIARGAFYQYFDNLTDAYQYLLQKALTDIHADLSKTNYQNPTYLLDKMTTFINQVSNNDYFNLFKMHFKYNEVMLPDYISKQRLSTQAWVLATLSHATLRDIFIDKAHQTTYLQRFQEAIKPFKEDY</sequence>